<dbReference type="PROSITE" id="PS50067">
    <property type="entry name" value="KINESIN_MOTOR_2"/>
    <property type="match status" value="1"/>
</dbReference>
<dbReference type="GO" id="GO:0003777">
    <property type="term" value="F:microtubule motor activity"/>
    <property type="evidence" value="ECO:0007669"/>
    <property type="project" value="InterPro"/>
</dbReference>
<evidence type="ECO:0000256" key="18">
    <source>
        <dbReference type="ARBA" id="ARBA00058317"/>
    </source>
</evidence>
<feature type="domain" description="Kinesin motor" evidence="24">
    <location>
        <begin position="1"/>
        <end position="386"/>
    </location>
</feature>
<comment type="subcellular location">
    <subcellularLocation>
        <location evidence="2">Cytoplasm</location>
        <location evidence="2">Cytoskeleton</location>
        <location evidence="2">Spindle</location>
    </subcellularLocation>
    <subcellularLocation>
        <location evidence="3">Midbody</location>
        <location evidence="3">Midbody ring</location>
    </subcellularLocation>
    <subcellularLocation>
        <location evidence="1">Nucleus</location>
    </subcellularLocation>
</comment>
<dbReference type="PANTHER" id="PTHR24115">
    <property type="entry name" value="KINESIN-RELATED"/>
    <property type="match status" value="1"/>
</dbReference>
<dbReference type="Proteomes" id="UP000694621">
    <property type="component" value="Unplaced"/>
</dbReference>
<dbReference type="InterPro" id="IPR019821">
    <property type="entry name" value="Kinesin_motor_CS"/>
</dbReference>
<proteinExistence type="inferred from homology"/>
<dbReference type="Pfam" id="PF16540">
    <property type="entry name" value="MKLP1_Arf_bdg"/>
    <property type="match status" value="1"/>
</dbReference>
<keyword evidence="10" id="KW-0498">Mitosis</keyword>
<dbReference type="GO" id="GO:0005871">
    <property type="term" value="C:kinesin complex"/>
    <property type="evidence" value="ECO:0007669"/>
    <property type="project" value="TreeGrafter"/>
</dbReference>
<evidence type="ECO:0000256" key="6">
    <source>
        <dbReference type="ARBA" id="ARBA00022553"/>
    </source>
</evidence>
<dbReference type="Pfam" id="PF00225">
    <property type="entry name" value="Kinesin"/>
    <property type="match status" value="1"/>
</dbReference>
<feature type="region of interest" description="Disordered" evidence="23">
    <location>
        <begin position="623"/>
        <end position="682"/>
    </location>
</feature>
<feature type="region of interest" description="Disordered" evidence="23">
    <location>
        <begin position="754"/>
        <end position="818"/>
    </location>
</feature>
<keyword evidence="15" id="KW-0206">Cytoskeleton</keyword>
<feature type="compositionally biased region" description="Basic and acidic residues" evidence="23">
    <location>
        <begin position="626"/>
        <end position="646"/>
    </location>
</feature>
<dbReference type="PROSITE" id="PS00411">
    <property type="entry name" value="KINESIN_MOTOR_1"/>
    <property type="match status" value="1"/>
</dbReference>
<evidence type="ECO:0000259" key="24">
    <source>
        <dbReference type="PROSITE" id="PS50067"/>
    </source>
</evidence>
<keyword evidence="12" id="KW-0832">Ubl conjugation</keyword>
<evidence type="ECO:0000256" key="23">
    <source>
        <dbReference type="SAM" id="MobiDB-lite"/>
    </source>
</evidence>
<dbReference type="SMART" id="SM00129">
    <property type="entry name" value="KISc"/>
    <property type="match status" value="1"/>
</dbReference>
<dbReference type="GO" id="GO:0051256">
    <property type="term" value="P:mitotic spindle midzone assembly"/>
    <property type="evidence" value="ECO:0007669"/>
    <property type="project" value="TreeGrafter"/>
</dbReference>
<keyword evidence="6" id="KW-0597">Phosphoprotein</keyword>
<reference evidence="25" key="1">
    <citation type="submission" date="2025-08" db="UniProtKB">
        <authorList>
            <consortium name="Ensembl"/>
        </authorList>
    </citation>
    <scope>IDENTIFICATION</scope>
</reference>
<evidence type="ECO:0000256" key="20">
    <source>
        <dbReference type="PROSITE-ProRule" id="PRU00283"/>
    </source>
</evidence>
<dbReference type="PANTHER" id="PTHR24115:SF600">
    <property type="entry name" value="KINESIN-LIKE PROTEIN KIF23"/>
    <property type="match status" value="1"/>
</dbReference>
<dbReference type="FunFam" id="2.60.40.4330:FF:000001">
    <property type="entry name" value="Kinesin-like protein"/>
    <property type="match status" value="1"/>
</dbReference>
<evidence type="ECO:0000256" key="19">
    <source>
        <dbReference type="ARBA" id="ARBA00066079"/>
    </source>
</evidence>
<dbReference type="GO" id="GO:0016887">
    <property type="term" value="F:ATP hydrolysis activity"/>
    <property type="evidence" value="ECO:0007669"/>
    <property type="project" value="TreeGrafter"/>
</dbReference>
<evidence type="ECO:0000256" key="5">
    <source>
        <dbReference type="ARBA" id="ARBA00022499"/>
    </source>
</evidence>
<dbReference type="GO" id="GO:0005634">
    <property type="term" value="C:nucleus"/>
    <property type="evidence" value="ECO:0007669"/>
    <property type="project" value="UniProtKB-SubCell"/>
</dbReference>
<dbReference type="InterPro" id="IPR027417">
    <property type="entry name" value="P-loop_NTPase"/>
</dbReference>
<dbReference type="PRINTS" id="PR00380">
    <property type="entry name" value="KINESINHEAVY"/>
</dbReference>
<dbReference type="SUPFAM" id="SSF52540">
    <property type="entry name" value="P-loop containing nucleoside triphosphate hydrolases"/>
    <property type="match status" value="1"/>
</dbReference>
<comment type="subunit">
    <text evidence="19">Heterotetramer of two molecules each of RACGAP1 and KIF23. Found in the centralspindlin complex. Interacts with RACGAP1; the interaction is direct. Interacts with ECT2 and PRC1. Interacts with ANXA11 during cytokinesis. Interacts with BIRC6/bruce and USP8/UBPY. Interacts with ARF6, forming heterodimers and heterotetramers.</text>
</comment>
<feature type="compositionally biased region" description="Basic and acidic residues" evidence="23">
    <location>
        <begin position="777"/>
        <end position="789"/>
    </location>
</feature>
<dbReference type="GO" id="GO:0005874">
    <property type="term" value="C:microtubule"/>
    <property type="evidence" value="ECO:0007669"/>
    <property type="project" value="UniProtKB-KW"/>
</dbReference>
<evidence type="ECO:0000256" key="12">
    <source>
        <dbReference type="ARBA" id="ARBA00022843"/>
    </source>
</evidence>
<comment type="similarity">
    <text evidence="20 21">Belongs to the TRAFAC class myosin-kinesin ATPase superfamily. Kinesin family.</text>
</comment>
<dbReference type="CDD" id="cd01368">
    <property type="entry name" value="KISc_KIF23_like"/>
    <property type="match status" value="1"/>
</dbReference>
<evidence type="ECO:0000256" key="21">
    <source>
        <dbReference type="RuleBase" id="RU000394"/>
    </source>
</evidence>
<dbReference type="GO" id="GO:0048731">
    <property type="term" value="P:system development"/>
    <property type="evidence" value="ECO:0007669"/>
    <property type="project" value="UniProtKB-ARBA"/>
</dbReference>
<dbReference type="GO" id="GO:0051301">
    <property type="term" value="P:cell division"/>
    <property type="evidence" value="ECO:0007669"/>
    <property type="project" value="UniProtKB-KW"/>
</dbReference>
<dbReference type="AlphaFoldDB" id="A0A8B9KNE0"/>
<evidence type="ECO:0000313" key="26">
    <source>
        <dbReference type="Proteomes" id="UP000694621"/>
    </source>
</evidence>
<keyword evidence="17" id="KW-0131">Cell cycle</keyword>
<dbReference type="GO" id="GO:0007018">
    <property type="term" value="P:microtubule-based movement"/>
    <property type="evidence" value="ECO:0007669"/>
    <property type="project" value="InterPro"/>
</dbReference>
<keyword evidence="4" id="KW-0963">Cytoplasm</keyword>
<comment type="function">
    <text evidence="18">Component of the centralspindlin complex that serves as a microtubule-dependent and Rho-mediated signaling required for the myosin contractile ring formation during the cell cycle cytokinesis. Essential for cytokinesis in Rho-mediated signaling. Required for the localization of ECT2 to the central spindle. Plus-end-directed motor enzyme that moves antiparallel microtubules in vitro.</text>
</comment>
<dbReference type="GO" id="GO:0090543">
    <property type="term" value="C:Flemming body"/>
    <property type="evidence" value="ECO:0007669"/>
    <property type="project" value="UniProtKB-SubCell"/>
</dbReference>
<dbReference type="Gene3D" id="3.40.850.10">
    <property type="entry name" value="Kinesin motor domain"/>
    <property type="match status" value="1"/>
</dbReference>
<dbReference type="Gene3D" id="2.60.40.4330">
    <property type="entry name" value="Kinesin-like protein Kif23, Arf6-interacting domain"/>
    <property type="match status" value="1"/>
</dbReference>
<organism evidence="25 26">
    <name type="scientific">Astyanax mexicanus</name>
    <name type="common">Blind cave fish</name>
    <name type="synonym">Astyanax fasciatus mexicanus</name>
    <dbReference type="NCBI Taxonomy" id="7994"/>
    <lineage>
        <taxon>Eukaryota</taxon>
        <taxon>Metazoa</taxon>
        <taxon>Chordata</taxon>
        <taxon>Craniata</taxon>
        <taxon>Vertebrata</taxon>
        <taxon>Euteleostomi</taxon>
        <taxon>Actinopterygii</taxon>
        <taxon>Neopterygii</taxon>
        <taxon>Teleostei</taxon>
        <taxon>Ostariophysi</taxon>
        <taxon>Characiformes</taxon>
        <taxon>Characoidei</taxon>
        <taxon>Acestrorhamphidae</taxon>
        <taxon>Acestrorhamphinae</taxon>
        <taxon>Astyanax</taxon>
    </lineage>
</organism>
<keyword evidence="13 22" id="KW-0175">Coiled coil</keyword>
<accession>A0A8B9KNE0</accession>
<keyword evidence="9 20" id="KW-0547">Nucleotide-binding</keyword>
<evidence type="ECO:0000256" key="10">
    <source>
        <dbReference type="ARBA" id="ARBA00022776"/>
    </source>
</evidence>
<dbReference type="GO" id="GO:0005524">
    <property type="term" value="F:ATP binding"/>
    <property type="evidence" value="ECO:0007669"/>
    <property type="project" value="UniProtKB-UniRule"/>
</dbReference>
<feature type="binding site" evidence="20">
    <location>
        <begin position="46"/>
        <end position="53"/>
    </location>
    <ligand>
        <name>ATP</name>
        <dbReference type="ChEBI" id="CHEBI:30616"/>
    </ligand>
</feature>
<evidence type="ECO:0000256" key="15">
    <source>
        <dbReference type="ARBA" id="ARBA00023212"/>
    </source>
</evidence>
<feature type="coiled-coil region" evidence="22">
    <location>
        <begin position="509"/>
        <end position="578"/>
    </location>
</feature>
<evidence type="ECO:0000256" key="11">
    <source>
        <dbReference type="ARBA" id="ARBA00022840"/>
    </source>
</evidence>
<keyword evidence="8 21" id="KW-0493">Microtubule</keyword>
<feature type="compositionally biased region" description="Polar residues" evidence="23">
    <location>
        <begin position="113"/>
        <end position="123"/>
    </location>
</feature>
<keyword evidence="5" id="KW-1017">Isopeptide bond</keyword>
<evidence type="ECO:0000256" key="8">
    <source>
        <dbReference type="ARBA" id="ARBA00022701"/>
    </source>
</evidence>
<evidence type="ECO:0000256" key="9">
    <source>
        <dbReference type="ARBA" id="ARBA00022741"/>
    </source>
</evidence>
<dbReference type="GO" id="GO:0005819">
    <property type="term" value="C:spindle"/>
    <property type="evidence" value="ECO:0007669"/>
    <property type="project" value="UniProtKB-SubCell"/>
</dbReference>
<feature type="compositionally biased region" description="Polar residues" evidence="23">
    <location>
        <begin position="651"/>
        <end position="661"/>
    </location>
</feature>
<evidence type="ECO:0000313" key="25">
    <source>
        <dbReference type="Ensembl" id="ENSAMXP00005039141.1"/>
    </source>
</evidence>
<evidence type="ECO:0000256" key="14">
    <source>
        <dbReference type="ARBA" id="ARBA00023175"/>
    </source>
</evidence>
<name>A0A8B9KNE0_ASTMX</name>
<evidence type="ECO:0000256" key="16">
    <source>
        <dbReference type="ARBA" id="ARBA00023242"/>
    </source>
</evidence>
<keyword evidence="16" id="KW-0539">Nucleus</keyword>
<evidence type="ECO:0000256" key="7">
    <source>
        <dbReference type="ARBA" id="ARBA00022618"/>
    </source>
</evidence>
<keyword evidence="11 20" id="KW-0067">ATP-binding</keyword>
<sequence>MLKSTQYSFKKVFGIKTTQRELFEDVAKPLVDDLIHCKNGLLFTYGVTGSGKTHTMTGSPGQGGLLPRSLDMIFNSIGPYQAKRFVFKPDEKNGMEVQNQVDALLERQKRESQQSVPKTPSSRQKVDPEFADMISPEDACKCEGVDEDSSYSVFVSYIEIYNNYIYDLLEEAPFDPIKPKWNGGGTPLRTNTEFIAPQSKILREDQNHNMYVAGCTELEVKSTEEAFEVFWRGQKKRRIANTQLNRESSRSHSVFIIKLAQAPLDADGDNVLQDKNQVNVSQLCLVDLAGSERTSRTRAEGSRLREAGNINQSLMTLRTCIEVLRENQMCGTNKMVPYRDSKVTHLFKNYFDGEGKVRMVVCVNPKADDYEETMLVMRFAEMTQEVEVARPVDRPICGFAAGRRQRNQAFKEELSRRLEERGGPVDGGIAPQKKILQNLPPVPSCEISDPSDDLTLPRVIECMEKRMKMRQMFTEEYNKAANMLKSMLQDLDGKLLSKENFLHEQRGKLGEKDKMIQNQKNEIDRLEKKSKMLEYKIDILQKTTNIYEEDKRSLQQELDSREHRLQRELSEKKRMEARLHGMVSDEKLRWQKECERRVNAKELEMQNKLWVKDEKLKQLKAIVTETKTDSRPEKPQRPSREKDRVPAKRSASPSPVPTTQPVRPMHRRSHSAGAERWVDHKPSTNVELDTVMQPNVPKAIKVTAPSEKALSKCDKYMLTHQEVASDGEIQTKLIKGDVIKTRGGGQAVQFTDIETLKQETPVAPSRKRRSSETGPNQDDKDGDWTDVETRCSVAVEMRAGSNLGPGYQHHGYPKRRKP</sequence>
<protein>
    <recommendedName>
        <fullName evidence="21">Kinesin-like protein</fullName>
    </recommendedName>
</protein>
<keyword evidence="14 20" id="KW-0505">Motor protein</keyword>
<dbReference type="InterPro" id="IPR038105">
    <property type="entry name" value="Kif23_Arf-bd_sf"/>
</dbReference>
<dbReference type="Ensembl" id="ENSAMXT00005042617.1">
    <property type="protein sequence ID" value="ENSAMXP00005039141.1"/>
    <property type="gene ID" value="ENSAMXG00005016556.1"/>
</dbReference>
<dbReference type="InterPro" id="IPR032384">
    <property type="entry name" value="Kif23_Arf-bd"/>
</dbReference>
<dbReference type="InterPro" id="IPR027640">
    <property type="entry name" value="Kinesin-like_fam"/>
</dbReference>
<dbReference type="GO" id="GO:0008017">
    <property type="term" value="F:microtubule binding"/>
    <property type="evidence" value="ECO:0007669"/>
    <property type="project" value="InterPro"/>
</dbReference>
<dbReference type="InterPro" id="IPR001752">
    <property type="entry name" value="Kinesin_motor_dom"/>
</dbReference>
<evidence type="ECO:0000256" key="17">
    <source>
        <dbReference type="ARBA" id="ARBA00023306"/>
    </source>
</evidence>
<feature type="region of interest" description="Disordered" evidence="23">
    <location>
        <begin position="107"/>
        <end position="130"/>
    </location>
</feature>
<keyword evidence="7" id="KW-0132">Cell division</keyword>
<evidence type="ECO:0000256" key="4">
    <source>
        <dbReference type="ARBA" id="ARBA00022490"/>
    </source>
</evidence>
<evidence type="ECO:0000256" key="2">
    <source>
        <dbReference type="ARBA" id="ARBA00004186"/>
    </source>
</evidence>
<evidence type="ECO:0000256" key="3">
    <source>
        <dbReference type="ARBA" id="ARBA00004476"/>
    </source>
</evidence>
<dbReference type="InterPro" id="IPR036961">
    <property type="entry name" value="Kinesin_motor_dom_sf"/>
</dbReference>
<evidence type="ECO:0000256" key="1">
    <source>
        <dbReference type="ARBA" id="ARBA00004123"/>
    </source>
</evidence>
<evidence type="ECO:0000256" key="22">
    <source>
        <dbReference type="SAM" id="Coils"/>
    </source>
</evidence>
<evidence type="ECO:0000256" key="13">
    <source>
        <dbReference type="ARBA" id="ARBA00023054"/>
    </source>
</evidence>